<dbReference type="InterPro" id="IPR027417">
    <property type="entry name" value="P-loop_NTPase"/>
</dbReference>
<dbReference type="GO" id="GO:0005524">
    <property type="term" value="F:ATP binding"/>
    <property type="evidence" value="ECO:0007669"/>
    <property type="project" value="UniProtKB-UniRule"/>
</dbReference>
<dbReference type="FunFam" id="3.40.50.300:FF:000241">
    <property type="entry name" value="DNA helicase"/>
    <property type="match status" value="1"/>
</dbReference>
<dbReference type="AlphaFoldDB" id="A0A6A6A0E7"/>
<dbReference type="EMBL" id="ML977516">
    <property type="protein sequence ID" value="KAF2125309.1"/>
    <property type="molecule type" value="Genomic_DNA"/>
</dbReference>
<keyword evidence="3 12" id="KW-0235">DNA replication</keyword>
<dbReference type="InterPro" id="IPR033762">
    <property type="entry name" value="MCM_OB"/>
</dbReference>
<evidence type="ECO:0000256" key="6">
    <source>
        <dbReference type="ARBA" id="ARBA00022806"/>
    </source>
</evidence>
<dbReference type="GO" id="GO:0042555">
    <property type="term" value="C:MCM complex"/>
    <property type="evidence" value="ECO:0007669"/>
    <property type="project" value="UniProtKB-UniRule"/>
</dbReference>
<dbReference type="Proteomes" id="UP000799771">
    <property type="component" value="Unassembled WGS sequence"/>
</dbReference>
<dbReference type="Pfam" id="PF14551">
    <property type="entry name" value="MCM_N"/>
    <property type="match status" value="1"/>
</dbReference>
<evidence type="ECO:0000256" key="3">
    <source>
        <dbReference type="ARBA" id="ARBA00022705"/>
    </source>
</evidence>
<dbReference type="InterPro" id="IPR054125">
    <property type="entry name" value="MCM5_C"/>
</dbReference>
<gene>
    <name evidence="14" type="ORF">P153DRAFT_400138</name>
</gene>
<evidence type="ECO:0000256" key="11">
    <source>
        <dbReference type="RuleBase" id="RU004070"/>
    </source>
</evidence>
<dbReference type="GO" id="GO:0003688">
    <property type="term" value="F:DNA replication origin binding"/>
    <property type="evidence" value="ECO:0007669"/>
    <property type="project" value="UniProtKB-UniRule"/>
</dbReference>
<dbReference type="Pfam" id="PF00493">
    <property type="entry name" value="MCM"/>
    <property type="match status" value="1"/>
</dbReference>
<dbReference type="CDD" id="cd17756">
    <property type="entry name" value="MCM5"/>
    <property type="match status" value="1"/>
</dbReference>
<evidence type="ECO:0000256" key="7">
    <source>
        <dbReference type="ARBA" id="ARBA00022840"/>
    </source>
</evidence>
<dbReference type="RefSeq" id="XP_033519701.1">
    <property type="nucleotide sequence ID" value="XM_033671790.1"/>
</dbReference>
<evidence type="ECO:0000256" key="1">
    <source>
        <dbReference type="ARBA" id="ARBA00004123"/>
    </source>
</evidence>
<dbReference type="SUPFAM" id="SSF52540">
    <property type="entry name" value="P-loop containing nucleoside triphosphate hydrolases"/>
    <property type="match status" value="1"/>
</dbReference>
<dbReference type="PANTHER" id="PTHR11630">
    <property type="entry name" value="DNA REPLICATION LICENSING FACTOR MCM FAMILY MEMBER"/>
    <property type="match status" value="1"/>
</dbReference>
<comment type="subcellular location">
    <subcellularLocation>
        <location evidence="1 12">Nucleus</location>
    </subcellularLocation>
</comment>
<evidence type="ECO:0000313" key="14">
    <source>
        <dbReference type="EMBL" id="KAF2125309.1"/>
    </source>
</evidence>
<keyword evidence="15" id="KW-1185">Reference proteome</keyword>
<dbReference type="GO" id="GO:0017116">
    <property type="term" value="F:single-stranded DNA helicase activity"/>
    <property type="evidence" value="ECO:0007669"/>
    <property type="project" value="TreeGrafter"/>
</dbReference>
<dbReference type="PROSITE" id="PS50051">
    <property type="entry name" value="MCM_2"/>
    <property type="match status" value="1"/>
</dbReference>
<evidence type="ECO:0000256" key="10">
    <source>
        <dbReference type="ARBA" id="ARBA00023306"/>
    </source>
</evidence>
<keyword evidence="9 12" id="KW-0539">Nucleus</keyword>
<dbReference type="PROSITE" id="PS00847">
    <property type="entry name" value="MCM_1"/>
    <property type="match status" value="1"/>
</dbReference>
<dbReference type="GO" id="GO:0006279">
    <property type="term" value="P:premeiotic DNA replication"/>
    <property type="evidence" value="ECO:0007669"/>
    <property type="project" value="UniProtKB-ARBA"/>
</dbReference>
<dbReference type="OrthoDB" id="10036721at2759"/>
<keyword evidence="6 12" id="KW-0347">Helicase</keyword>
<dbReference type="EC" id="3.6.4.12" evidence="12"/>
<dbReference type="PANTHER" id="PTHR11630:SF42">
    <property type="entry name" value="DNA REPLICATION LICENSING FACTOR MCM5"/>
    <property type="match status" value="1"/>
</dbReference>
<dbReference type="GO" id="GO:0003697">
    <property type="term" value="F:single-stranded DNA binding"/>
    <property type="evidence" value="ECO:0007669"/>
    <property type="project" value="TreeGrafter"/>
</dbReference>
<comment type="catalytic activity">
    <reaction evidence="12">
        <text>ATP + H2O = ADP + phosphate + H(+)</text>
        <dbReference type="Rhea" id="RHEA:13065"/>
        <dbReference type="ChEBI" id="CHEBI:15377"/>
        <dbReference type="ChEBI" id="CHEBI:15378"/>
        <dbReference type="ChEBI" id="CHEBI:30616"/>
        <dbReference type="ChEBI" id="CHEBI:43474"/>
        <dbReference type="ChEBI" id="CHEBI:456216"/>
        <dbReference type="EC" id="3.6.4.12"/>
    </reaction>
</comment>
<evidence type="ECO:0000256" key="2">
    <source>
        <dbReference type="ARBA" id="ARBA00008010"/>
    </source>
</evidence>
<keyword evidence="4 11" id="KW-0547">Nucleotide-binding</keyword>
<dbReference type="Gene3D" id="2.40.50.140">
    <property type="entry name" value="Nucleic acid-binding proteins"/>
    <property type="match status" value="1"/>
</dbReference>
<dbReference type="GO" id="GO:0031261">
    <property type="term" value="C:DNA replication preinitiation complex"/>
    <property type="evidence" value="ECO:0007669"/>
    <property type="project" value="UniProtKB-ARBA"/>
</dbReference>
<dbReference type="Pfam" id="PF17855">
    <property type="entry name" value="MCM_lid"/>
    <property type="match status" value="1"/>
</dbReference>
<dbReference type="Gene3D" id="2.20.28.10">
    <property type="match status" value="1"/>
</dbReference>
<dbReference type="GO" id="GO:0043596">
    <property type="term" value="C:nuclear replication fork"/>
    <property type="evidence" value="ECO:0007669"/>
    <property type="project" value="UniProtKB-ARBA"/>
</dbReference>
<evidence type="ECO:0000256" key="9">
    <source>
        <dbReference type="ARBA" id="ARBA00023242"/>
    </source>
</evidence>
<keyword evidence="10 12" id="KW-0131">Cell cycle</keyword>
<dbReference type="InterPro" id="IPR012340">
    <property type="entry name" value="NA-bd_OB-fold"/>
</dbReference>
<reference evidence="14" key="1">
    <citation type="journal article" date="2020" name="Stud. Mycol.">
        <title>101 Dothideomycetes genomes: a test case for predicting lifestyles and emergence of pathogens.</title>
        <authorList>
            <person name="Haridas S."/>
            <person name="Albert R."/>
            <person name="Binder M."/>
            <person name="Bloem J."/>
            <person name="Labutti K."/>
            <person name="Salamov A."/>
            <person name="Andreopoulos B."/>
            <person name="Baker S."/>
            <person name="Barry K."/>
            <person name="Bills G."/>
            <person name="Bluhm B."/>
            <person name="Cannon C."/>
            <person name="Castanera R."/>
            <person name="Culley D."/>
            <person name="Daum C."/>
            <person name="Ezra D."/>
            <person name="Gonzalez J."/>
            <person name="Henrissat B."/>
            <person name="Kuo A."/>
            <person name="Liang C."/>
            <person name="Lipzen A."/>
            <person name="Lutzoni F."/>
            <person name="Magnuson J."/>
            <person name="Mondo S."/>
            <person name="Nolan M."/>
            <person name="Ohm R."/>
            <person name="Pangilinan J."/>
            <person name="Park H.-J."/>
            <person name="Ramirez L."/>
            <person name="Alfaro M."/>
            <person name="Sun H."/>
            <person name="Tritt A."/>
            <person name="Yoshinaga Y."/>
            <person name="Zwiers L.-H."/>
            <person name="Turgeon B."/>
            <person name="Goodwin S."/>
            <person name="Spatafora J."/>
            <person name="Crous P."/>
            <person name="Grigoriev I."/>
        </authorList>
    </citation>
    <scope>NUCLEOTIDE SEQUENCE</scope>
    <source>
        <strain evidence="14">CBS 119687</strain>
    </source>
</reference>
<dbReference type="Gene3D" id="3.30.1640.10">
    <property type="entry name" value="mini-chromosome maintenance (MCM) complex, chain A, domain 1"/>
    <property type="match status" value="1"/>
</dbReference>
<dbReference type="InterPro" id="IPR008048">
    <property type="entry name" value="MCM5"/>
</dbReference>
<dbReference type="FunFam" id="3.30.1640.10:FF:000015">
    <property type="entry name" value="DNA helicase"/>
    <property type="match status" value="1"/>
</dbReference>
<dbReference type="GO" id="GO:0006270">
    <property type="term" value="P:DNA replication initiation"/>
    <property type="evidence" value="ECO:0007669"/>
    <property type="project" value="UniProtKB-UniRule"/>
</dbReference>
<dbReference type="SUPFAM" id="SSF50249">
    <property type="entry name" value="Nucleic acid-binding proteins"/>
    <property type="match status" value="1"/>
</dbReference>
<keyword evidence="7 11" id="KW-0067">ATP-binding</keyword>
<dbReference type="InterPro" id="IPR031327">
    <property type="entry name" value="MCM"/>
</dbReference>
<proteinExistence type="inferred from homology"/>
<dbReference type="InterPro" id="IPR027925">
    <property type="entry name" value="MCM_N"/>
</dbReference>
<dbReference type="GO" id="GO:0005656">
    <property type="term" value="C:nuclear pre-replicative complex"/>
    <property type="evidence" value="ECO:0007669"/>
    <property type="project" value="UniProtKB-ARBA"/>
</dbReference>
<dbReference type="PRINTS" id="PR01657">
    <property type="entry name" value="MCMFAMILY"/>
</dbReference>
<dbReference type="InterPro" id="IPR018525">
    <property type="entry name" value="MCM_CS"/>
</dbReference>
<evidence type="ECO:0000256" key="4">
    <source>
        <dbReference type="ARBA" id="ARBA00022741"/>
    </source>
</evidence>
<dbReference type="GeneID" id="54412222"/>
<dbReference type="Gene3D" id="3.40.50.300">
    <property type="entry name" value="P-loop containing nucleotide triphosphate hydrolases"/>
    <property type="match status" value="1"/>
</dbReference>
<comment type="subunit">
    <text evidence="12">Component of the MCM2-7 complex.</text>
</comment>
<keyword evidence="8 11" id="KW-0238">DNA-binding</keyword>
<evidence type="ECO:0000256" key="8">
    <source>
        <dbReference type="ARBA" id="ARBA00023125"/>
    </source>
</evidence>
<comment type="similarity">
    <text evidence="2 11">Belongs to the MCM family.</text>
</comment>
<evidence type="ECO:0000259" key="13">
    <source>
        <dbReference type="PROSITE" id="PS50051"/>
    </source>
</evidence>
<name>A0A6A6A0E7_9PLEO</name>
<accession>A0A6A6A0E7</accession>
<protein>
    <recommendedName>
        <fullName evidence="12">DNA replication licensing factor MCM5</fullName>
        <ecNumber evidence="12">3.6.4.12</ecNumber>
    </recommendedName>
</protein>
<dbReference type="GO" id="GO:0043138">
    <property type="term" value="F:3'-5' DNA helicase activity"/>
    <property type="evidence" value="ECO:0007669"/>
    <property type="project" value="TreeGrafter"/>
</dbReference>
<sequence length="724" mass="80317">MADRQTAYSISLFGTQTGDEPQDVAAPSRIQQALVDFIMSFTLDNAFIYRDQIRENVLVKQYYCDVDIAHLIVYNDELAHKLKQDPAEIVPLFESAIKQCTHRIVYPSQKNIKLPEHQLLLHTSASELSIRDLTASHVSHLVRIPGIVIGASTLSSKSTALAIRCRNCQHEEMLPVSGGFSGISLPRTCAGKRAEGDSSDKCPLDPYYVLHERCQFIDQQVLKVQEAPDQVPVGELPRHIMISADRYLANRVVPGTRCTVMGIFSIYQQKGSKRAGNAAVAIRNPYIRAVGIHADVDHTTKGNAVFTEEEEQEFLEMSRRPDIYEVFANCIAPSIYGNKDIKKSIACLLMGGSKKILPDGMKLRGDINVLLLGDPGTAKSQLLKFVEKVSPIAIYTSGKGSSAAGLTASVQRDHNTREFYLEGGAMVLADGGVVCIDEFDKMRDEDRVAIHEAMEQQTISIAKAGITTILNSRTSVLAAANPIFGRYDDMKTPGENIDFQTTILSRFDMIFIVRDEHDRGRDERIAKHVMGIAMGGRGVEETVQAEISIEKMKRYITYCRSRCAPRLSPEAAEKLSSHFVSIRRQVHASEMNANQRSSIPITVRQLEAIIRITESLAKLSLSPIADESHVDEAIRLFLASTMDAVTQGGGQSSKELMDEVNKVEEELRRRMPIGWQVNLSTLKREMVDGKGYSEQALGRALHVMAARETVRWRHGGSVVFRASA</sequence>
<dbReference type="GO" id="GO:0000727">
    <property type="term" value="P:double-strand break repair via break-induced replication"/>
    <property type="evidence" value="ECO:0007669"/>
    <property type="project" value="TreeGrafter"/>
</dbReference>
<dbReference type="SMART" id="SM00350">
    <property type="entry name" value="MCM"/>
    <property type="match status" value="1"/>
</dbReference>
<evidence type="ECO:0000313" key="15">
    <source>
        <dbReference type="Proteomes" id="UP000799771"/>
    </source>
</evidence>
<dbReference type="PRINTS" id="PR01661">
    <property type="entry name" value="MCMPROTEIN5"/>
</dbReference>
<comment type="function">
    <text evidence="12">Acts as component of the MCM2-7 complex (MCM complex) which is the replicative helicase essential for 'once per cell cycle' DNA replication initiation and elongation in eukaryotic cells. The active ATPase sites in the MCM2-7 ring are formed through the interaction surfaces of two neighboring subunits such that a critical structure of a conserved arginine finger motif is provided in trans relative to the ATP-binding site of the Walker A box of the adjacent subunit. The six ATPase active sites, however, are likely to contribute differentially to the complex helicase activity.</text>
</comment>
<dbReference type="GO" id="GO:0016787">
    <property type="term" value="F:hydrolase activity"/>
    <property type="evidence" value="ECO:0007669"/>
    <property type="project" value="UniProtKB-KW"/>
</dbReference>
<feature type="domain" description="MCM C-terminal AAA(+) ATPase" evidence="13">
    <location>
        <begin position="323"/>
        <end position="529"/>
    </location>
</feature>
<keyword evidence="5 12" id="KW-0378">Hydrolase</keyword>
<dbReference type="Pfam" id="PF21933">
    <property type="entry name" value="MCM5_C"/>
    <property type="match status" value="1"/>
</dbReference>
<evidence type="ECO:0000256" key="5">
    <source>
        <dbReference type="ARBA" id="ARBA00022801"/>
    </source>
</evidence>
<dbReference type="InterPro" id="IPR001208">
    <property type="entry name" value="MCM_dom"/>
</dbReference>
<evidence type="ECO:0000256" key="12">
    <source>
        <dbReference type="RuleBase" id="RU368063"/>
    </source>
</evidence>
<dbReference type="InterPro" id="IPR041562">
    <property type="entry name" value="MCM_lid"/>
</dbReference>
<dbReference type="Pfam" id="PF17207">
    <property type="entry name" value="MCM_OB"/>
    <property type="match status" value="1"/>
</dbReference>
<organism evidence="14 15">
    <name type="scientific">Dothidotthia symphoricarpi CBS 119687</name>
    <dbReference type="NCBI Taxonomy" id="1392245"/>
    <lineage>
        <taxon>Eukaryota</taxon>
        <taxon>Fungi</taxon>
        <taxon>Dikarya</taxon>
        <taxon>Ascomycota</taxon>
        <taxon>Pezizomycotina</taxon>
        <taxon>Dothideomycetes</taxon>
        <taxon>Pleosporomycetidae</taxon>
        <taxon>Pleosporales</taxon>
        <taxon>Dothidotthiaceae</taxon>
        <taxon>Dothidotthia</taxon>
    </lineage>
</organism>